<evidence type="ECO:0000256" key="6">
    <source>
        <dbReference type="SAM" id="MobiDB-lite"/>
    </source>
</evidence>
<dbReference type="EMBL" id="CAJNBJ010000002">
    <property type="protein sequence ID" value="CAE6727267.1"/>
    <property type="molecule type" value="Genomic_DNA"/>
</dbReference>
<dbReference type="EC" id="3.1.-.-" evidence="8"/>
<feature type="transmembrane region" description="Helical" evidence="7">
    <location>
        <begin position="147"/>
        <end position="173"/>
    </location>
</feature>
<protein>
    <submittedName>
        <fullName evidence="8">Ribonuclease BN</fullName>
        <ecNumber evidence="8">3.1.-.-</ecNumber>
    </submittedName>
</protein>
<name>A0ABM8R119_9BACT</name>
<accession>A0ABM8R119</accession>
<feature type="transmembrane region" description="Helical" evidence="7">
    <location>
        <begin position="107"/>
        <end position="135"/>
    </location>
</feature>
<keyword evidence="5 7" id="KW-0472">Membrane</keyword>
<dbReference type="RefSeq" id="WP_213041537.1">
    <property type="nucleotide sequence ID" value="NZ_CAJNBJ010000002.1"/>
</dbReference>
<evidence type="ECO:0000313" key="9">
    <source>
        <dbReference type="Proteomes" id="UP000675880"/>
    </source>
</evidence>
<evidence type="ECO:0000256" key="7">
    <source>
        <dbReference type="SAM" id="Phobius"/>
    </source>
</evidence>
<keyword evidence="4 7" id="KW-1133">Transmembrane helix</keyword>
<evidence type="ECO:0000256" key="1">
    <source>
        <dbReference type="ARBA" id="ARBA00004651"/>
    </source>
</evidence>
<feature type="region of interest" description="Disordered" evidence="6">
    <location>
        <begin position="295"/>
        <end position="319"/>
    </location>
</feature>
<keyword evidence="3 7" id="KW-0812">Transmembrane</keyword>
<keyword evidence="8" id="KW-0378">Hydrolase</keyword>
<feature type="transmembrane region" description="Helical" evidence="7">
    <location>
        <begin position="221"/>
        <end position="242"/>
    </location>
</feature>
<sequence>MAASLTSPSPRWNPWKLGGLSWKTFGARLWEETQRDDIFGRAAQLAYYFLLALFPALLFLTALIGLFPLKETLPELMQYLQTVLPADALSLLERYLENVVQGSGGDILSLGLLGALWASSSGVTAIMEALNVVYGAKETRPYWKVRLIASLLTIGLAGFIILSMTLILYGARIGEWIANIVGMGWLFLLSWNILQWPVATLLMLFALAVIYYICPNIEHDWRWVTPGSVCAVSLWLALSLGFKVYVEHFGNYNAAYGSIAGVIVLMLWLYLTGMVMLLGGEINAQIEQAAAALRRGERPHQQDSPSLSRPVHAKERTPS</sequence>
<comment type="caution">
    <text evidence="8">The sequence shown here is derived from an EMBL/GenBank/DDBJ whole genome shotgun (WGS) entry which is preliminary data.</text>
</comment>
<evidence type="ECO:0000256" key="2">
    <source>
        <dbReference type="ARBA" id="ARBA00022475"/>
    </source>
</evidence>
<comment type="subcellular location">
    <subcellularLocation>
        <location evidence="1">Cell membrane</location>
        <topology evidence="1">Multi-pass membrane protein</topology>
    </subcellularLocation>
</comment>
<organism evidence="8 9">
    <name type="scientific">Nitrospira defluvii</name>
    <dbReference type="NCBI Taxonomy" id="330214"/>
    <lineage>
        <taxon>Bacteria</taxon>
        <taxon>Pseudomonadati</taxon>
        <taxon>Nitrospirota</taxon>
        <taxon>Nitrospiria</taxon>
        <taxon>Nitrospirales</taxon>
        <taxon>Nitrospiraceae</taxon>
        <taxon>Nitrospira</taxon>
    </lineage>
</organism>
<dbReference type="Pfam" id="PF03631">
    <property type="entry name" value="Virul_fac_BrkB"/>
    <property type="match status" value="1"/>
</dbReference>
<evidence type="ECO:0000313" key="8">
    <source>
        <dbReference type="EMBL" id="CAE6727267.1"/>
    </source>
</evidence>
<dbReference type="GO" id="GO:0016787">
    <property type="term" value="F:hydrolase activity"/>
    <property type="evidence" value="ECO:0007669"/>
    <property type="project" value="UniProtKB-KW"/>
</dbReference>
<gene>
    <name evidence="8" type="ORF">NSPZN2_100167</name>
</gene>
<feature type="transmembrane region" description="Helical" evidence="7">
    <location>
        <begin position="193"/>
        <end position="214"/>
    </location>
</feature>
<dbReference type="PANTHER" id="PTHR30213">
    <property type="entry name" value="INNER MEMBRANE PROTEIN YHJD"/>
    <property type="match status" value="1"/>
</dbReference>
<evidence type="ECO:0000256" key="4">
    <source>
        <dbReference type="ARBA" id="ARBA00022989"/>
    </source>
</evidence>
<proteinExistence type="predicted"/>
<dbReference type="InterPro" id="IPR017039">
    <property type="entry name" value="Virul_fac_BrkB"/>
</dbReference>
<dbReference type="PANTHER" id="PTHR30213:SF0">
    <property type="entry name" value="UPF0761 MEMBRANE PROTEIN YIHY"/>
    <property type="match status" value="1"/>
</dbReference>
<evidence type="ECO:0000256" key="3">
    <source>
        <dbReference type="ARBA" id="ARBA00022692"/>
    </source>
</evidence>
<feature type="transmembrane region" description="Helical" evidence="7">
    <location>
        <begin position="45"/>
        <end position="67"/>
    </location>
</feature>
<dbReference type="PIRSF" id="PIRSF035875">
    <property type="entry name" value="RNase_BN"/>
    <property type="match status" value="1"/>
</dbReference>
<reference evidence="8 9" key="1">
    <citation type="submission" date="2021-02" db="EMBL/GenBank/DDBJ databases">
        <authorList>
            <person name="Han P."/>
        </authorList>
    </citation>
    <scope>NUCLEOTIDE SEQUENCE [LARGE SCALE GENOMIC DNA]</scope>
    <source>
        <strain evidence="8">Candidatus Nitrospira sp. ZN2</strain>
    </source>
</reference>
<keyword evidence="2" id="KW-1003">Cell membrane</keyword>
<dbReference type="NCBIfam" id="TIGR00765">
    <property type="entry name" value="yihY_not_rbn"/>
    <property type="match status" value="1"/>
</dbReference>
<evidence type="ECO:0000256" key="5">
    <source>
        <dbReference type="ARBA" id="ARBA00023136"/>
    </source>
</evidence>
<keyword evidence="9" id="KW-1185">Reference proteome</keyword>
<feature type="transmembrane region" description="Helical" evidence="7">
    <location>
        <begin position="254"/>
        <end position="278"/>
    </location>
</feature>
<dbReference type="Proteomes" id="UP000675880">
    <property type="component" value="Unassembled WGS sequence"/>
</dbReference>